<evidence type="ECO:0000256" key="5">
    <source>
        <dbReference type="SAM" id="MobiDB-lite"/>
    </source>
</evidence>
<dbReference type="Gene3D" id="1.25.40.20">
    <property type="entry name" value="Ankyrin repeat-containing domain"/>
    <property type="match status" value="9"/>
</dbReference>
<feature type="region of interest" description="Disordered" evidence="5">
    <location>
        <begin position="445"/>
        <end position="467"/>
    </location>
</feature>
<keyword evidence="2 3" id="KW-0040">ANK repeat</keyword>
<reference evidence="6" key="1">
    <citation type="submission" date="2022-07" db="EMBL/GenBank/DDBJ databases">
        <title>Genome analysis of Parmales, a sister group of diatoms, reveals the evolutionary specialization of diatoms from phago-mixotrophs to photoautotrophs.</title>
        <authorList>
            <person name="Ban H."/>
            <person name="Sato S."/>
            <person name="Yoshikawa S."/>
            <person name="Kazumasa Y."/>
            <person name="Nakamura Y."/>
            <person name="Ichinomiya M."/>
            <person name="Saitoh K."/>
            <person name="Sato N."/>
            <person name="Blanc-Mathieu R."/>
            <person name="Endo H."/>
            <person name="Kuwata A."/>
            <person name="Ogata H."/>
        </authorList>
    </citation>
    <scope>NUCLEOTIDE SEQUENCE</scope>
</reference>
<dbReference type="Pfam" id="PF00023">
    <property type="entry name" value="Ank"/>
    <property type="match status" value="3"/>
</dbReference>
<evidence type="ECO:0000256" key="4">
    <source>
        <dbReference type="SAM" id="Coils"/>
    </source>
</evidence>
<accession>A0A9W6ZR66</accession>
<feature type="region of interest" description="Disordered" evidence="5">
    <location>
        <begin position="1"/>
        <end position="53"/>
    </location>
</feature>
<feature type="non-terminal residue" evidence="6">
    <location>
        <position position="1"/>
    </location>
</feature>
<feature type="repeat" description="ANK" evidence="3">
    <location>
        <begin position="598"/>
        <end position="630"/>
    </location>
</feature>
<evidence type="ECO:0000313" key="7">
    <source>
        <dbReference type="Proteomes" id="UP001165082"/>
    </source>
</evidence>
<dbReference type="OrthoDB" id="539213at2759"/>
<feature type="repeat" description="ANK" evidence="3">
    <location>
        <begin position="565"/>
        <end position="597"/>
    </location>
</feature>
<feature type="repeat" description="ANK" evidence="3">
    <location>
        <begin position="1211"/>
        <end position="1243"/>
    </location>
</feature>
<evidence type="ECO:0000256" key="2">
    <source>
        <dbReference type="ARBA" id="ARBA00023043"/>
    </source>
</evidence>
<feature type="repeat" description="ANK" evidence="3">
    <location>
        <begin position="1540"/>
        <end position="1566"/>
    </location>
</feature>
<gene>
    <name evidence="6" type="ORF">TrRE_jg12954</name>
</gene>
<dbReference type="PANTHER" id="PTHR24198">
    <property type="entry name" value="ANKYRIN REPEAT AND PROTEIN KINASE DOMAIN-CONTAINING PROTEIN"/>
    <property type="match status" value="1"/>
</dbReference>
<feature type="repeat" description="ANK" evidence="3">
    <location>
        <begin position="923"/>
        <end position="955"/>
    </location>
</feature>
<evidence type="ECO:0000256" key="1">
    <source>
        <dbReference type="ARBA" id="ARBA00022737"/>
    </source>
</evidence>
<dbReference type="PROSITE" id="PS50297">
    <property type="entry name" value="ANK_REP_REGION"/>
    <property type="match status" value="8"/>
</dbReference>
<dbReference type="PROSITE" id="PS50088">
    <property type="entry name" value="ANK_REPEAT"/>
    <property type="match status" value="9"/>
</dbReference>
<keyword evidence="1" id="KW-0677">Repeat</keyword>
<feature type="region of interest" description="Disordered" evidence="5">
    <location>
        <begin position="180"/>
        <end position="200"/>
    </location>
</feature>
<feature type="repeat" description="ANK" evidence="3">
    <location>
        <begin position="483"/>
        <end position="515"/>
    </location>
</feature>
<protein>
    <submittedName>
        <fullName evidence="6">Uncharacterized protein</fullName>
    </submittedName>
</protein>
<dbReference type="SMART" id="SM00248">
    <property type="entry name" value="ANK"/>
    <property type="match status" value="23"/>
</dbReference>
<dbReference type="SUPFAM" id="SSF48403">
    <property type="entry name" value="Ankyrin repeat"/>
    <property type="match status" value="6"/>
</dbReference>
<evidence type="ECO:0000256" key="3">
    <source>
        <dbReference type="PROSITE-ProRule" id="PRU00023"/>
    </source>
</evidence>
<dbReference type="PANTHER" id="PTHR24198:SF165">
    <property type="entry name" value="ANKYRIN REPEAT-CONTAINING PROTEIN-RELATED"/>
    <property type="match status" value="1"/>
</dbReference>
<organism evidence="6 7">
    <name type="scientific">Triparma retinervis</name>
    <dbReference type="NCBI Taxonomy" id="2557542"/>
    <lineage>
        <taxon>Eukaryota</taxon>
        <taxon>Sar</taxon>
        <taxon>Stramenopiles</taxon>
        <taxon>Ochrophyta</taxon>
        <taxon>Bolidophyceae</taxon>
        <taxon>Parmales</taxon>
        <taxon>Triparmaceae</taxon>
        <taxon>Triparma</taxon>
    </lineage>
</organism>
<feature type="coiled-coil region" evidence="4">
    <location>
        <begin position="1734"/>
        <end position="1775"/>
    </location>
</feature>
<dbReference type="Pfam" id="PF12796">
    <property type="entry name" value="Ank_2"/>
    <property type="match status" value="5"/>
</dbReference>
<evidence type="ECO:0000313" key="6">
    <source>
        <dbReference type="EMBL" id="GMH55005.1"/>
    </source>
</evidence>
<feature type="repeat" description="ANK" evidence="3">
    <location>
        <begin position="1337"/>
        <end position="1369"/>
    </location>
</feature>
<dbReference type="Proteomes" id="UP001165082">
    <property type="component" value="Unassembled WGS sequence"/>
</dbReference>
<keyword evidence="7" id="KW-1185">Reference proteome</keyword>
<keyword evidence="4" id="KW-0175">Coiled coil</keyword>
<feature type="compositionally biased region" description="Polar residues" evidence="5">
    <location>
        <begin position="458"/>
        <end position="467"/>
    </location>
</feature>
<feature type="repeat" description="ANK" evidence="3">
    <location>
        <begin position="1096"/>
        <end position="1131"/>
    </location>
</feature>
<feature type="compositionally biased region" description="Polar residues" evidence="5">
    <location>
        <begin position="1"/>
        <end position="12"/>
    </location>
</feature>
<dbReference type="InterPro" id="IPR002110">
    <property type="entry name" value="Ankyrin_rpt"/>
</dbReference>
<proteinExistence type="predicted"/>
<comment type="caution">
    <text evidence="6">The sequence shown here is derived from an EMBL/GenBank/DDBJ whole genome shotgun (WGS) entry which is preliminary data.</text>
</comment>
<dbReference type="EMBL" id="BRXZ01000823">
    <property type="protein sequence ID" value="GMH55005.1"/>
    <property type="molecule type" value="Genomic_DNA"/>
</dbReference>
<sequence>MVSSTRELQSVPSGRVLMGDLPSAPSAPADDGSFLAVHNNDGQDVRGSAPPLPEGTVETPFGAFAPAISRVFAPPDQGYKVQMIAEANAAKDHVLALVNQCVEEKQVTDEGMQQLRRREVVSSFASFDPLPASSTSSLPPIHVVDASTTCYIFTSGSNGKKQWVSSKIRILNHSIVLTDDESGGQSKKGQREYSMGRGGEAKLDGDYEGRTNVLLIKCVEGSKYKYLSFNEVTELNKFQKLLSHFFDTSGAQMNELQIQKILSYPVSHLDQLTLPPHPSNLPDEDFFKSAKTCHATGSKLSMFAKAVRCDCCGNGFSPDQVKPRSIGYLTGPTVNCCSKCDNLLSAREGAAKAMEEALNNKDLGKVVSVLTSKVVPYSDPTNFFEAPKKVSLISPNFSNESGLTPLLIAVTLPSLALANKEMDNILGQDVDVNVRAFHRIKKVVPSANQNQERRRSKNSSAGLTQSVRSRKLSSITINDRQITGVTPLMAATMLNRVEFVKKLLSKGADPTVEGDAISKFSPLCFASSAAGNTESLKALLSAFRVGCCELTSIVPSIDFRNVPGKLMSALHIAAENNNAESVQLLLEFGADRENVDMDLQTPLHVAAKNGFSRIAQLLTNVNGDNNENYANMRDVYGNTAMLSSVKASLEDKIDEDECKNVVSVLMGHSASVCAYNFANESCPNVLESFNRGAKDREEEPSRLTPTVDMMGCAIAAGRWDEVNRLVDNKNFHVDYLSTCSGYLTALAAASKKPSGECRNVRELLRRGASPITPCGEYGAEHAFNVAASHGQDEVLVLLQNSGWGLNGGELDESQTIVQGGVSPLAQAVIGASGYDPEFSFDEKVTKKLTEHKRGKCILCVKYLLEWGSNPLNYDDKGDTPFIHAVRGGDAKVVECFVNFSKDPGGAATSPFSSLFSLDAPHEKGRTALMESAKMGRNDICNLLLGGGASLECVDVEGRNVLQYATLAGETSTLGSLLKKSDVEQIRAVDSFGFTLLHTASKFLHVNPRYGEDVSQMFAMLVEAGVNITVREQMKNYSALDIIHLVPPSYTVPERVITLLEGFDTAMHEKDFTTLLKYIERGNCDVDTVCETSGVAQGVTPLIVACSKSSDEATECVKRLIELGGDVNYAADALVAPFDGASPSAITPLLSAVMTGNVAGAELLLENGATLGGVPVSGEGGSFILVAAAQARRKQLVERLIGAGVGVNLKVNGLSPMFVASSNGDVDIIGVLLENGADVDVLHSAVAASKALAMGGKSDELGYLCDDMTCLMAASFNGHVDAMQLLLNKGGDARMKDKKGRISLHYAGRGGSASAIRVLKGWGGMEGGDLDVNAVDLRGRTPLMDACLGGGAEAVTCLLEYGCDPSAKSSGGGFEGGEEVEAATPLSEAIKSGAGDVMTAINGALSKDDTAIVKGDLEVFIQRVKQKAAPVDYLARVNTSKMGGMGSRKRADSILNGEDGPKITALGKACELKKPDWVKALVDLGADVNMILTGSSSSPGDSAVMICARGNDNATMEALLTADSRNPRNHLLCVNPNVTKDGENALGMAVKNDNGVMVKMLLEHGANPFKPCGYMGIMDWGERIEGGDLTTPFYLASATGKVNALREIVKCMAYHGREARQGGRSVGENYNIDKQSEDSNVTALMMASYGGHVDCVTYLCKEGNCNVTLKDRLGRSAAHFASMQGHEDVLVALCGVFGASASVIDSTGKNIEMYAKNDKTRYAARMAIAGEEGYVIAVKEAVDQARGKVREAESKLEAAREDVRRAQDIVRDVGAEGEDMTVVKRFKFLGDVITSETGMKIASVENL</sequence>
<name>A0A9W6ZR66_9STRA</name>
<dbReference type="InterPro" id="IPR036770">
    <property type="entry name" value="Ankyrin_rpt-contain_sf"/>
</dbReference>
<feature type="repeat" description="ANK" evidence="3">
    <location>
        <begin position="1265"/>
        <end position="1297"/>
    </location>
</feature>